<dbReference type="EMBL" id="JAPQKL010000006">
    <property type="protein sequence ID" value="KAJ5124279.1"/>
    <property type="molecule type" value="Genomic_DNA"/>
</dbReference>
<dbReference type="Proteomes" id="UP001149079">
    <property type="component" value="Unassembled WGS sequence"/>
</dbReference>
<name>A0A9W9GMM3_9EURO</name>
<accession>A0A9W9GMM3</accession>
<dbReference type="GeneID" id="81408018"/>
<protein>
    <submittedName>
        <fullName evidence="2">Uncharacterized protein</fullName>
    </submittedName>
</protein>
<dbReference type="RefSeq" id="XP_056518678.1">
    <property type="nucleotide sequence ID" value="XM_056668848.1"/>
</dbReference>
<proteinExistence type="predicted"/>
<feature type="region of interest" description="Disordered" evidence="1">
    <location>
        <begin position="46"/>
        <end position="72"/>
    </location>
</feature>
<reference evidence="2" key="1">
    <citation type="submission" date="2022-11" db="EMBL/GenBank/DDBJ databases">
        <authorList>
            <person name="Petersen C."/>
        </authorList>
    </citation>
    <scope>NUCLEOTIDE SEQUENCE</scope>
    <source>
        <strain evidence="2">IBT 22155</strain>
    </source>
</reference>
<evidence type="ECO:0000313" key="3">
    <source>
        <dbReference type="Proteomes" id="UP001149079"/>
    </source>
</evidence>
<dbReference type="AlphaFoldDB" id="A0A9W9GMM3"/>
<keyword evidence="3" id="KW-1185">Reference proteome</keyword>
<evidence type="ECO:0000313" key="2">
    <source>
        <dbReference type="EMBL" id="KAJ5124279.1"/>
    </source>
</evidence>
<evidence type="ECO:0000256" key="1">
    <source>
        <dbReference type="SAM" id="MobiDB-lite"/>
    </source>
</evidence>
<gene>
    <name evidence="2" type="ORF">N7515_008104</name>
</gene>
<feature type="compositionally biased region" description="Polar residues" evidence="1">
    <location>
        <begin position="46"/>
        <end position="63"/>
    </location>
</feature>
<organism evidence="2 3">
    <name type="scientific">Penicillium bovifimosum</name>
    <dbReference type="NCBI Taxonomy" id="126998"/>
    <lineage>
        <taxon>Eukaryota</taxon>
        <taxon>Fungi</taxon>
        <taxon>Dikarya</taxon>
        <taxon>Ascomycota</taxon>
        <taxon>Pezizomycotina</taxon>
        <taxon>Eurotiomycetes</taxon>
        <taxon>Eurotiomycetidae</taxon>
        <taxon>Eurotiales</taxon>
        <taxon>Aspergillaceae</taxon>
        <taxon>Penicillium</taxon>
    </lineage>
</organism>
<comment type="caution">
    <text evidence="2">The sequence shown here is derived from an EMBL/GenBank/DDBJ whole genome shotgun (WGS) entry which is preliminary data.</text>
</comment>
<sequence length="72" mass="7898">MPNSVPTSTHTKPKTHLCGNATEMKALALRRAVEGELIAYSLKFLEQSQGPPNSSQKMSSTYRGQEYSDLAL</sequence>
<reference evidence="2" key="2">
    <citation type="journal article" date="2023" name="IMA Fungus">
        <title>Comparative genomic study of the Penicillium genus elucidates a diverse pangenome and 15 lateral gene transfer events.</title>
        <authorList>
            <person name="Petersen C."/>
            <person name="Sorensen T."/>
            <person name="Nielsen M.R."/>
            <person name="Sondergaard T.E."/>
            <person name="Sorensen J.L."/>
            <person name="Fitzpatrick D.A."/>
            <person name="Frisvad J.C."/>
            <person name="Nielsen K.L."/>
        </authorList>
    </citation>
    <scope>NUCLEOTIDE SEQUENCE</scope>
    <source>
        <strain evidence="2">IBT 22155</strain>
    </source>
</reference>